<organism evidence="1 2">
    <name type="scientific">Anisodus tanguticus</name>
    <dbReference type="NCBI Taxonomy" id="243964"/>
    <lineage>
        <taxon>Eukaryota</taxon>
        <taxon>Viridiplantae</taxon>
        <taxon>Streptophyta</taxon>
        <taxon>Embryophyta</taxon>
        <taxon>Tracheophyta</taxon>
        <taxon>Spermatophyta</taxon>
        <taxon>Magnoliopsida</taxon>
        <taxon>eudicotyledons</taxon>
        <taxon>Gunneridae</taxon>
        <taxon>Pentapetalae</taxon>
        <taxon>asterids</taxon>
        <taxon>lamiids</taxon>
        <taxon>Solanales</taxon>
        <taxon>Solanaceae</taxon>
        <taxon>Solanoideae</taxon>
        <taxon>Hyoscyameae</taxon>
        <taxon>Anisodus</taxon>
    </lineage>
</organism>
<evidence type="ECO:0000313" key="1">
    <source>
        <dbReference type="EMBL" id="KAK4350850.1"/>
    </source>
</evidence>
<dbReference type="Proteomes" id="UP001291623">
    <property type="component" value="Unassembled WGS sequence"/>
</dbReference>
<gene>
    <name evidence="1" type="ORF">RND71_030163</name>
</gene>
<comment type="caution">
    <text evidence="1">The sequence shown here is derived from an EMBL/GenBank/DDBJ whole genome shotgun (WGS) entry which is preliminary data.</text>
</comment>
<evidence type="ECO:0000313" key="2">
    <source>
        <dbReference type="Proteomes" id="UP001291623"/>
    </source>
</evidence>
<name>A0AAE1RFX0_9SOLA</name>
<accession>A0AAE1RFX0</accession>
<proteinExistence type="predicted"/>
<protein>
    <submittedName>
        <fullName evidence="1">Uncharacterized protein</fullName>
    </submittedName>
</protein>
<dbReference type="EMBL" id="JAVYJV010000016">
    <property type="protein sequence ID" value="KAK4350850.1"/>
    <property type="molecule type" value="Genomic_DNA"/>
</dbReference>
<reference evidence="1" key="1">
    <citation type="submission" date="2023-12" db="EMBL/GenBank/DDBJ databases">
        <title>Genome assembly of Anisodus tanguticus.</title>
        <authorList>
            <person name="Wang Y.-J."/>
        </authorList>
    </citation>
    <scope>NUCLEOTIDE SEQUENCE</scope>
    <source>
        <strain evidence="1">KB-2021</strain>
        <tissue evidence="1">Leaf</tissue>
    </source>
</reference>
<keyword evidence="2" id="KW-1185">Reference proteome</keyword>
<dbReference type="AlphaFoldDB" id="A0AAE1RFX0"/>
<sequence length="67" mass="7754">MMSLKIQNSLPYDILFSQLFCTIYLSLCKVPSTLGPIIFISWMRKELAELWEGSPSNINEKTHFTEV</sequence>